<dbReference type="PANTHER" id="PTHR47256">
    <property type="entry name" value="ZN(II)2CYS6 TRANSCRIPTION FACTOR (EUROFUNG)-RELATED"/>
    <property type="match status" value="1"/>
</dbReference>
<organism evidence="3 4">
    <name type="scientific">Zasmidium cellare</name>
    <name type="common">Wine cellar mold</name>
    <name type="synonym">Racodium cellare</name>
    <dbReference type="NCBI Taxonomy" id="395010"/>
    <lineage>
        <taxon>Eukaryota</taxon>
        <taxon>Fungi</taxon>
        <taxon>Dikarya</taxon>
        <taxon>Ascomycota</taxon>
        <taxon>Pezizomycotina</taxon>
        <taxon>Dothideomycetes</taxon>
        <taxon>Dothideomycetidae</taxon>
        <taxon>Mycosphaerellales</taxon>
        <taxon>Mycosphaerellaceae</taxon>
        <taxon>Zasmidium</taxon>
    </lineage>
</organism>
<dbReference type="Proteomes" id="UP001305779">
    <property type="component" value="Unassembled WGS sequence"/>
</dbReference>
<dbReference type="Pfam" id="PF04082">
    <property type="entry name" value="Fungal_trans"/>
    <property type="match status" value="1"/>
</dbReference>
<gene>
    <name evidence="3" type="ORF">PRZ48_013333</name>
</gene>
<evidence type="ECO:0000259" key="2">
    <source>
        <dbReference type="Pfam" id="PF04082"/>
    </source>
</evidence>
<dbReference type="EMBL" id="JAXOVC010000012">
    <property type="protein sequence ID" value="KAK4495006.1"/>
    <property type="molecule type" value="Genomic_DNA"/>
</dbReference>
<proteinExistence type="predicted"/>
<protein>
    <recommendedName>
        <fullName evidence="2">Xylanolytic transcriptional activator regulatory domain-containing protein</fullName>
    </recommendedName>
</protein>
<feature type="domain" description="Xylanolytic transcriptional activator regulatory" evidence="2">
    <location>
        <begin position="143"/>
        <end position="277"/>
    </location>
</feature>
<comment type="caution">
    <text evidence="3">The sequence shown here is derived from an EMBL/GenBank/DDBJ whole genome shotgun (WGS) entry which is preliminary data.</text>
</comment>
<dbReference type="InterPro" id="IPR007219">
    <property type="entry name" value="XnlR_reg_dom"/>
</dbReference>
<reference evidence="3 4" key="1">
    <citation type="journal article" date="2023" name="G3 (Bethesda)">
        <title>A chromosome-level genome assembly of Zasmidium syzygii isolated from banana leaves.</title>
        <authorList>
            <person name="van Westerhoven A.C."/>
            <person name="Mehrabi R."/>
            <person name="Talebi R."/>
            <person name="Steentjes M.B.F."/>
            <person name="Corcolon B."/>
            <person name="Chong P.A."/>
            <person name="Kema G.H.J."/>
            <person name="Seidl M.F."/>
        </authorList>
    </citation>
    <scope>NUCLEOTIDE SEQUENCE [LARGE SCALE GENOMIC DNA]</scope>
    <source>
        <strain evidence="3 4">P124</strain>
    </source>
</reference>
<accession>A0ABR0E190</accession>
<dbReference type="CDD" id="cd12148">
    <property type="entry name" value="fungal_TF_MHR"/>
    <property type="match status" value="1"/>
</dbReference>
<evidence type="ECO:0000256" key="1">
    <source>
        <dbReference type="ARBA" id="ARBA00023242"/>
    </source>
</evidence>
<name>A0ABR0E190_ZASCE</name>
<sequence>MQCVSKQEEEVRPTCTRCLKGKLSCYYDVEEVGTTHHTAVKRKHEAIQSEKDQLLELYGYIQSRASPEVEEIVRQIRSKSDPFSVLRFIQEGDLLLQRQVSNPRRDARMRKIDADALQKSDIKVKAKPWTTVAGDGIVSHLLTLFFDREQGFMMPFVDREVFLAEMASQDIEHAEFCSPLLVNALCAFAAFTSQYAQAIDASNTIRLRGRFFNEARKLLDNERGRASIATTQAPMILYMYSTSAAMDRSGILFRLSACEMYKRLDLGRQVSTRNRDYDVSVYQTLFAKNAWGLFGLERYPECPGHVTSSIPVPKLPRYFLPSHERTNDPLKTTNIFDAQCEVASIFYRITTYVLSRTAHDIGSKEDITRREALYGALKRWESTVPALNRYPPDSRHYYYYLRAWYHFAAIVIWRPLVDINTVLPSIPFTNVVFLTVSHCSDLLSDFEECKAVHPVDFERGSISTLNFHFHTAFTLVTMLKKHSIAHELFTSICRFFYTGSSYWPAATAILGGLLAVSRQMGTKLPREAESLCSGASVQAQPGAMDVPVGWAIPNHAEFVEMLENGDDTADADRASIELGTLIQKWTSMSVSS</sequence>
<keyword evidence="4" id="KW-1185">Reference proteome</keyword>
<dbReference type="InterPro" id="IPR053187">
    <property type="entry name" value="Notoamide_regulator"/>
</dbReference>
<keyword evidence="1" id="KW-0539">Nucleus</keyword>
<evidence type="ECO:0000313" key="4">
    <source>
        <dbReference type="Proteomes" id="UP001305779"/>
    </source>
</evidence>
<evidence type="ECO:0000313" key="3">
    <source>
        <dbReference type="EMBL" id="KAK4495006.1"/>
    </source>
</evidence>
<dbReference type="PANTHER" id="PTHR47256:SF1">
    <property type="entry name" value="ZN(II)2CYS6 TRANSCRIPTION FACTOR (EUROFUNG)"/>
    <property type="match status" value="1"/>
</dbReference>